<dbReference type="Gene3D" id="3.20.20.70">
    <property type="entry name" value="Aldolase class I"/>
    <property type="match status" value="1"/>
</dbReference>
<evidence type="ECO:0000256" key="5">
    <source>
        <dbReference type="ARBA" id="ARBA00023002"/>
    </source>
</evidence>
<dbReference type="OrthoDB" id="9778912at2"/>
<dbReference type="GO" id="GO:0051213">
    <property type="term" value="F:dioxygenase activity"/>
    <property type="evidence" value="ECO:0007669"/>
    <property type="project" value="UniProtKB-KW"/>
</dbReference>
<gene>
    <name evidence="6" type="ORF">SAMN05216508_102124</name>
</gene>
<dbReference type="CDD" id="cd04730">
    <property type="entry name" value="NPD_like"/>
    <property type="match status" value="1"/>
</dbReference>
<dbReference type="RefSeq" id="WP_090469825.1">
    <property type="nucleotide sequence ID" value="NZ_FOWF01000001.1"/>
</dbReference>
<dbReference type="PANTHER" id="PTHR32332">
    <property type="entry name" value="2-NITROPROPANE DIOXYGENASE"/>
    <property type="match status" value="1"/>
</dbReference>
<keyword evidence="3" id="KW-0285">Flavoprotein</keyword>
<evidence type="ECO:0000313" key="7">
    <source>
        <dbReference type="Proteomes" id="UP000198817"/>
    </source>
</evidence>
<dbReference type="Pfam" id="PF03060">
    <property type="entry name" value="NMO"/>
    <property type="match status" value="1"/>
</dbReference>
<keyword evidence="4" id="KW-0288">FMN</keyword>
<accession>A0A1I7FGI6</accession>
<comment type="function">
    <text evidence="1">Nitronate monooxygenase that uses molecular oxygen to catalyze the oxidative denitrification of alkyl nitronates. Acts on propionate 3-nitronate (P3N), the presumed physiological substrate. Probably functions in the detoxification of P3N, a metabolic poison produced by plants and fungi as a defense mechanism.</text>
</comment>
<dbReference type="SUPFAM" id="SSF51412">
    <property type="entry name" value="Inosine monophosphate dehydrogenase (IMPDH)"/>
    <property type="match status" value="1"/>
</dbReference>
<keyword evidence="6" id="KW-0223">Dioxygenase</keyword>
<keyword evidence="7" id="KW-1185">Reference proteome</keyword>
<dbReference type="InterPro" id="IPR004136">
    <property type="entry name" value="NMO"/>
</dbReference>
<proteinExistence type="predicted"/>
<keyword evidence="5" id="KW-0560">Oxidoreductase</keyword>
<dbReference type="AlphaFoldDB" id="A0A1I7FGI6"/>
<reference evidence="6 7" key="1">
    <citation type="submission" date="2016-10" db="EMBL/GenBank/DDBJ databases">
        <authorList>
            <person name="de Groot N.N."/>
        </authorList>
    </citation>
    <scope>NUCLEOTIDE SEQUENCE [LARGE SCALE GENOMIC DNA]</scope>
    <source>
        <strain evidence="6 7">KHGC13</strain>
    </source>
</reference>
<evidence type="ECO:0000256" key="4">
    <source>
        <dbReference type="ARBA" id="ARBA00022643"/>
    </source>
</evidence>
<dbReference type="GO" id="GO:0018580">
    <property type="term" value="F:nitronate monooxygenase activity"/>
    <property type="evidence" value="ECO:0007669"/>
    <property type="project" value="InterPro"/>
</dbReference>
<evidence type="ECO:0000256" key="1">
    <source>
        <dbReference type="ARBA" id="ARBA00003535"/>
    </source>
</evidence>
<dbReference type="Proteomes" id="UP000198817">
    <property type="component" value="Unassembled WGS sequence"/>
</dbReference>
<dbReference type="PANTHER" id="PTHR32332:SF18">
    <property type="entry name" value="2-NITROPROPANE DIOXYGENASE"/>
    <property type="match status" value="1"/>
</dbReference>
<protein>
    <recommendedName>
        <fullName evidence="2">Probable nitronate monooxygenase</fullName>
    </recommendedName>
</protein>
<organism evidence="6 7">
    <name type="scientific">Eubacterium pyruvativorans</name>
    <dbReference type="NCBI Taxonomy" id="155865"/>
    <lineage>
        <taxon>Bacteria</taxon>
        <taxon>Bacillati</taxon>
        <taxon>Bacillota</taxon>
        <taxon>Clostridia</taxon>
        <taxon>Eubacteriales</taxon>
        <taxon>Eubacteriaceae</taxon>
        <taxon>Eubacterium</taxon>
    </lineage>
</organism>
<dbReference type="STRING" id="155865.SAMN05216515_10143"/>
<evidence type="ECO:0000313" key="6">
    <source>
        <dbReference type="EMBL" id="SFU35287.1"/>
    </source>
</evidence>
<dbReference type="InterPro" id="IPR013785">
    <property type="entry name" value="Aldolase_TIM"/>
</dbReference>
<evidence type="ECO:0000256" key="3">
    <source>
        <dbReference type="ARBA" id="ARBA00022630"/>
    </source>
</evidence>
<dbReference type="EMBL" id="FPBT01000002">
    <property type="protein sequence ID" value="SFU35287.1"/>
    <property type="molecule type" value="Genomic_DNA"/>
</dbReference>
<name>A0A1I7FGI6_9FIRM</name>
<sequence length="344" mass="36747">MKSLDKLEFPIIQGGMGVGVSLGGLAGAVAAEGGMGVISTADVGFREPDFETDPEAANERALTQEIRKARKIAGGRGMIAVNAMVATTNFERMVRAAVSSGIDAVISGAGLPLNLPKCTMLKDVLIAPIVSGARAARMIMKHWQRHYNRRPDFIVVEGVLAGGHLGYREEEIRSGSAPDLDRVLKQVIEAVSGIPVFAAGGIFDGSDVRRVLDLGARGVQAATRFIATPECDASAGFKEAIIAARPEDVVILKSPVGMPGRALRSPLTRAWAAGKRTPPSRCIRCIHTCDPKTTPYCITAALRAAWRGDWEHGLFFCGANVGKVNRMETVREVMNDLKKGWCKA</sequence>
<evidence type="ECO:0000256" key="2">
    <source>
        <dbReference type="ARBA" id="ARBA00013457"/>
    </source>
</evidence>